<evidence type="ECO:0000259" key="1">
    <source>
        <dbReference type="Pfam" id="PF07727"/>
    </source>
</evidence>
<name>A0AAD4YQS5_PRUDU</name>
<evidence type="ECO:0000313" key="2">
    <source>
        <dbReference type="EMBL" id="KAI5317844.1"/>
    </source>
</evidence>
<sequence>MELFQHNIEGNWLAMCDLIASNELTCTQPAYTIQASIAPATEHSSTAAPTADNVDVAPLSTTSLVPSPESSHANISKVSIKSLINTNNDCEIVECSVYQLPPRSNCGKPPNRYSLELATKVKYPIAHYMSTHGLSEACQAFVNQMCMAVTPSKVQDVLSDSKWATAMTEEMQALEKSQTWKLVQLPERKKLVGCIWVYTIKHKPYAFIDRYKARLVARDFTKTYGIDYQETFALMAKIKTIRVLLSLATNFN</sequence>
<evidence type="ECO:0000313" key="3">
    <source>
        <dbReference type="Proteomes" id="UP001054821"/>
    </source>
</evidence>
<reference evidence="2 3" key="1">
    <citation type="journal article" date="2022" name="G3 (Bethesda)">
        <title>Whole-genome sequence and methylome profiling of the almond [Prunus dulcis (Mill.) D.A. Webb] cultivar 'Nonpareil'.</title>
        <authorList>
            <person name="D'Amico-Willman K.M."/>
            <person name="Ouma W.Z."/>
            <person name="Meulia T."/>
            <person name="Sideli G.M."/>
            <person name="Gradziel T.M."/>
            <person name="Fresnedo-Ramirez J."/>
        </authorList>
    </citation>
    <scope>NUCLEOTIDE SEQUENCE [LARGE SCALE GENOMIC DNA]</scope>
    <source>
        <strain evidence="2">Clone GOH B32 T37-40</strain>
    </source>
</reference>
<dbReference type="Proteomes" id="UP001054821">
    <property type="component" value="Chromosome 7"/>
</dbReference>
<accession>A0AAD4YQS5</accession>
<dbReference type="Pfam" id="PF07727">
    <property type="entry name" value="RVT_2"/>
    <property type="match status" value="1"/>
</dbReference>
<proteinExistence type="predicted"/>
<protein>
    <recommendedName>
        <fullName evidence="1">Reverse transcriptase Ty1/copia-type domain-containing protein</fullName>
    </recommendedName>
</protein>
<gene>
    <name evidence="2" type="ORF">L3X38_037551</name>
</gene>
<dbReference type="AlphaFoldDB" id="A0AAD4YQS5"/>
<dbReference type="InterPro" id="IPR013103">
    <property type="entry name" value="RVT_2"/>
</dbReference>
<keyword evidence="3" id="KW-1185">Reference proteome</keyword>
<dbReference type="EMBL" id="JAJFAZ020000007">
    <property type="protein sequence ID" value="KAI5317844.1"/>
    <property type="molecule type" value="Genomic_DNA"/>
</dbReference>
<organism evidence="2 3">
    <name type="scientific">Prunus dulcis</name>
    <name type="common">Almond</name>
    <name type="synonym">Amygdalus dulcis</name>
    <dbReference type="NCBI Taxonomy" id="3755"/>
    <lineage>
        <taxon>Eukaryota</taxon>
        <taxon>Viridiplantae</taxon>
        <taxon>Streptophyta</taxon>
        <taxon>Embryophyta</taxon>
        <taxon>Tracheophyta</taxon>
        <taxon>Spermatophyta</taxon>
        <taxon>Magnoliopsida</taxon>
        <taxon>eudicotyledons</taxon>
        <taxon>Gunneridae</taxon>
        <taxon>Pentapetalae</taxon>
        <taxon>rosids</taxon>
        <taxon>fabids</taxon>
        <taxon>Rosales</taxon>
        <taxon>Rosaceae</taxon>
        <taxon>Amygdaloideae</taxon>
        <taxon>Amygdaleae</taxon>
        <taxon>Prunus</taxon>
    </lineage>
</organism>
<comment type="caution">
    <text evidence="2">The sequence shown here is derived from an EMBL/GenBank/DDBJ whole genome shotgun (WGS) entry which is preliminary data.</text>
</comment>
<feature type="domain" description="Reverse transcriptase Ty1/copia-type" evidence="1">
    <location>
        <begin position="178"/>
        <end position="250"/>
    </location>
</feature>